<sequence length="2297" mass="254710">MNKIVCLLLFSLSVSCSLVKEEAFKLSYAERKVIDTFGKHELLSLEPNGYWNSQEYKTLLFNGDFLTMQSTIISGGKIVRVENYALEVIKDVSKFEGIYRIHGSGAYSGLYMGIYAETNSTGSLVKVEVGLSENGILDKARTKNNWDYASDLIVNRVFKVFHSEKIVKLNNDLKYDVKETTNAIFSINRVTGELRAEFTEVKPVTRSRRDVSTTASRTILTSLGNIQAQSVQILGPNLEVYRLASGGYFAVEYRTDPVFGKLRMKFAQGLTKEEVLNKLSAISEYYWESEKTADIPNRVLEKIKDRPIVTLKAFNAPPIGASSSPIIIPDAYDWENTTEYRINIETMWAKIIDVNNKISNINDYRVRMIEDISDTEGVFQFLGTGLLNGQYAKLSITNVDKKAGWLVLSADKEKFEQQPVTNDIQDNFEAQQPHRVVIEMQQRGKTWVGVMDDGTYSKTATTNWSFDAEKLLIQAKILTNSVPKTSTYSFKIVSNESGEKGTFLLKTTAENFPNSENDTDMGSPFDNFYFAVQLGNGVNNGRALMEIGMEQHQVEYALKHRAVQNLYEQSVVPSTDKIVKALAGLTPWIKLKNGYYSETETEIWWFDSDTMEAVVMEITMSNGDVVTNASRFALEMSRDVGAIEGAFLLKPSENKTPITTDYPNSTGTEINTPFDAHKDKHMYVLTGTATTANRAYIGFGGTVDNAKTAKPTDAANYHTRADAPLSAEAIQSAVDNAKNKGHLYVKLAANATTAPGVVNPGLYVPYETEEVQFSTDPLQVTITTIKRNNTRTTNTYPLQIVKAENQSKAIFKYLGTGPLGLKFGGIAVQNAALSGIAPTGTYLVLTNEDTLEKANQSLDALINVNQWNYNLKSSEQLEDEYIKAERGPWVSVDVIGSSSVLEYVDRFYDNRNTTNIVFKPTDRKVELGIIIKGVASQSEYEYEVVYTNVTAKVSNIIVRLSGDGIYNGKYLGFSLIEENDATKTKSGKTAIGDTFDSTKTALDSAHTNFYKLSDVTPKNDILKRANGIKRNPPASINSIGNTVVKVDSKGIYNSEDTQEFLFDAEENTLTVLTIKGSDSKTHKYNIIFPKSASNLSTGNNTAELQSRFYLKSFENNNTDPLHKHFVEMKVEAGATPKKIRFAASSVSPSDALNQFNAMDGNPDQWNYLEKTSTAIDMRVVVNASGFSWTRLITNDNLYYYDPQNTETWTFNPAVKTVSIKTTTSGSSTEHNYRIGMKRSISPDEGVFVLASDTSGTYDGRIVFLSLGTSGNDKNANARILVSTSSGDEAAKIQEVENLNTLLKNSNHWNFREDTLAVNEAKAIVSAAKVAEWRSLEGNNGIYDQNNYVSLKFEGGTKSRYTRYTNIKIQVVGVVSGFVAMAAEDFGYKMHSDISDTRGIFQLIRGSSTQFTNKYMAIELGTAVSDRLMKVGFGDTPAAAQEALNRQVAWNYMDKKMAEADDRVVKEAIKRGSAVWVSHLLHPIVGNVANPAYTSKMVTNIVFNTTEKTVKVEYVTTVGQDSTIKENVYGYTMIEDESDIKGIFRLSGYGDFGNKFIAGELISKGETYENRGRIAVGIDVASAKSALAATNAAQEWNMLERNSLLLNAQVIDTAVSKGVLAGLDQARRLHDPQNTTNLQFAKNGVNMTFTYTEYINGVPRPDVYEIEMVNDRSTTDGIFLLKGTGLFRNKYARISFSGNGNNEVTLLIKDQADDLTNRNMNSDSTRLSFKAKTALQQDNGLLEKIIAQQPFVTLTDKKVYVPKDSGIVSFSKISATGTLAERVIMTVVTNGASYTYDVLQVSNDVVTADEATYFLKATSGAWKDQYLLLKTQDKSSSDIVSLRSGLGVDMQNMTNDFNSTGLSVGYTVAQFENAKWVRQSEFASDEVVQEIVRESSTMSITRGGFNDFRDTDQWTFDVPNRKITVKKGNTFTSGNVAGQTVAEDVYYFNIYHMDSTSLETGVSMNAYPNTVHNNRKVATYAYFKLDSDPLRKNYFFSMNYSVETNMAKTEALKQHAESQPIWRTYNLAMNPASVMTNLKTNRIWIATNSSGAIDTSKMGVQATNKNTFVYNEAPGGGYRNNLFLYYSTVNSSGNFTNTQDFYVPVIYQYNGASDSIIMLEQEARTRPNTKKNKFVAIQVGTGANSFTAKIAEGDTLFNAINARNQLTSWNYKVKSSVGANSAFRSAFGTSGSFKGSVAIDGGSPSYYVLKWLNASDMLVSVTTPGRRVYQYDIEVMEVTGSGANTEYTVKFHGLRDLGNKFGRFRFNSKSTKARFAVGSDEQKLNSAWTAQTSDNLTK</sequence>
<evidence type="ECO:0000313" key="1">
    <source>
        <dbReference type="EMBL" id="SFB83796.1"/>
    </source>
</evidence>
<dbReference type="EMBL" id="FOKY01000009">
    <property type="protein sequence ID" value="SFB83796.1"/>
    <property type="molecule type" value="Genomic_DNA"/>
</dbReference>
<organism evidence="1 2">
    <name type="scientific">Brevinema andersonii</name>
    <dbReference type="NCBI Taxonomy" id="34097"/>
    <lineage>
        <taxon>Bacteria</taxon>
        <taxon>Pseudomonadati</taxon>
        <taxon>Spirochaetota</taxon>
        <taxon>Spirochaetia</taxon>
        <taxon>Brevinematales</taxon>
        <taxon>Brevinemataceae</taxon>
        <taxon>Brevinema</taxon>
    </lineage>
</organism>
<name>A0A1I1EAP0_BREAD</name>
<dbReference type="PROSITE" id="PS51257">
    <property type="entry name" value="PROKAR_LIPOPROTEIN"/>
    <property type="match status" value="1"/>
</dbReference>
<dbReference type="Proteomes" id="UP000240042">
    <property type="component" value="Unassembled WGS sequence"/>
</dbReference>
<evidence type="ECO:0000313" key="2">
    <source>
        <dbReference type="Proteomes" id="UP000240042"/>
    </source>
</evidence>
<protein>
    <submittedName>
        <fullName evidence="1">Uncharacterized protein</fullName>
    </submittedName>
</protein>
<dbReference type="RefSeq" id="WP_092319285.1">
    <property type="nucleotide sequence ID" value="NZ_FOKY01000009.1"/>
</dbReference>
<gene>
    <name evidence="1" type="ORF">SAMN02745150_01021</name>
</gene>
<keyword evidence="2" id="KW-1185">Reference proteome</keyword>
<reference evidence="2" key="1">
    <citation type="submission" date="2016-10" db="EMBL/GenBank/DDBJ databases">
        <authorList>
            <person name="Varghese N."/>
            <person name="Submissions S."/>
        </authorList>
    </citation>
    <scope>NUCLEOTIDE SEQUENCE [LARGE SCALE GENOMIC DNA]</scope>
    <source>
        <strain evidence="2">ATCC 43811</strain>
    </source>
</reference>
<proteinExistence type="predicted"/>
<accession>A0A1I1EAP0</accession>